<feature type="chain" id="PRO_5028951243" description="SsuA/THI5-like domain-containing protein" evidence="1">
    <location>
        <begin position="18"/>
        <end position="303"/>
    </location>
</feature>
<dbReference type="Gene3D" id="3.40.190.10">
    <property type="entry name" value="Periplasmic binding protein-like II"/>
    <property type="match status" value="1"/>
</dbReference>
<dbReference type="PANTHER" id="PTHR30024">
    <property type="entry name" value="ALIPHATIC SULFONATES-BINDING PROTEIN-RELATED"/>
    <property type="match status" value="1"/>
</dbReference>
<name>A0A7C8I6N0_9PLEO</name>
<accession>A0A7C8I6N0</accession>
<gene>
    <name evidence="3" type="ORF">BDV95DRAFT_632148</name>
</gene>
<dbReference type="EMBL" id="JAADJZ010000031">
    <property type="protein sequence ID" value="KAF2865767.1"/>
    <property type="molecule type" value="Genomic_DNA"/>
</dbReference>
<evidence type="ECO:0000256" key="1">
    <source>
        <dbReference type="SAM" id="SignalP"/>
    </source>
</evidence>
<feature type="domain" description="SsuA/THI5-like" evidence="2">
    <location>
        <begin position="61"/>
        <end position="231"/>
    </location>
</feature>
<dbReference type="InterPro" id="IPR015168">
    <property type="entry name" value="SsuA/THI5"/>
</dbReference>
<sequence>MHNSLLVFALLSATLSALNIATSLQWIEHTPQPYAIANFYNGSSRAVLTSGGVADLGTNATYDLAANAETQGLRQYAQRRNLRLIYIICEVGYRLVANKAAGITSLRDLKGKKIGTLPGTSAGVFVAKMLASVGLKESDVSLVSGNVCMKTPCAANTFPAQLARRDIDAFGVWEPAVELGIRALGAGNAAVFQNASLYREVYSLYATTEALGNAAKRKDIVAFVRALEKTREVFAAPTSTVFEFVGREVGVERGVVEALVEFLVEEDAYLAGRDKRIKVAKKDLERFLDGSVLEELRGGSVGN</sequence>
<dbReference type="OrthoDB" id="5194099at2759"/>
<dbReference type="SUPFAM" id="SSF53850">
    <property type="entry name" value="Periplasmic binding protein-like II"/>
    <property type="match status" value="1"/>
</dbReference>
<dbReference type="Proteomes" id="UP000481861">
    <property type="component" value="Unassembled WGS sequence"/>
</dbReference>
<dbReference type="PANTHER" id="PTHR30024:SF42">
    <property type="entry name" value="ALIPHATIC SULFONATES-BINDING PROTEIN-RELATED"/>
    <property type="match status" value="1"/>
</dbReference>
<feature type="signal peptide" evidence="1">
    <location>
        <begin position="1"/>
        <end position="17"/>
    </location>
</feature>
<organism evidence="3 4">
    <name type="scientific">Massariosphaeria phaeospora</name>
    <dbReference type="NCBI Taxonomy" id="100035"/>
    <lineage>
        <taxon>Eukaryota</taxon>
        <taxon>Fungi</taxon>
        <taxon>Dikarya</taxon>
        <taxon>Ascomycota</taxon>
        <taxon>Pezizomycotina</taxon>
        <taxon>Dothideomycetes</taxon>
        <taxon>Pleosporomycetidae</taxon>
        <taxon>Pleosporales</taxon>
        <taxon>Pleosporales incertae sedis</taxon>
        <taxon>Massariosphaeria</taxon>
    </lineage>
</organism>
<evidence type="ECO:0000313" key="4">
    <source>
        <dbReference type="Proteomes" id="UP000481861"/>
    </source>
</evidence>
<proteinExistence type="predicted"/>
<dbReference type="Pfam" id="PF09084">
    <property type="entry name" value="NMT1"/>
    <property type="match status" value="1"/>
</dbReference>
<evidence type="ECO:0000313" key="3">
    <source>
        <dbReference type="EMBL" id="KAF2865767.1"/>
    </source>
</evidence>
<keyword evidence="4" id="KW-1185">Reference proteome</keyword>
<keyword evidence="1" id="KW-0732">Signal</keyword>
<evidence type="ECO:0000259" key="2">
    <source>
        <dbReference type="Pfam" id="PF09084"/>
    </source>
</evidence>
<reference evidence="3 4" key="1">
    <citation type="submission" date="2020-01" db="EMBL/GenBank/DDBJ databases">
        <authorList>
            <consortium name="DOE Joint Genome Institute"/>
            <person name="Haridas S."/>
            <person name="Albert R."/>
            <person name="Binder M."/>
            <person name="Bloem J."/>
            <person name="Labutti K."/>
            <person name="Salamov A."/>
            <person name="Andreopoulos B."/>
            <person name="Baker S.E."/>
            <person name="Barry K."/>
            <person name="Bills G."/>
            <person name="Bluhm B.H."/>
            <person name="Cannon C."/>
            <person name="Castanera R."/>
            <person name="Culley D.E."/>
            <person name="Daum C."/>
            <person name="Ezra D."/>
            <person name="Gonzalez J.B."/>
            <person name="Henrissat B."/>
            <person name="Kuo A."/>
            <person name="Liang C."/>
            <person name="Lipzen A."/>
            <person name="Lutzoni F."/>
            <person name="Magnuson J."/>
            <person name="Mondo S."/>
            <person name="Nolan M."/>
            <person name="Ohm R."/>
            <person name="Pangilinan J."/>
            <person name="Park H.-J.H."/>
            <person name="Ramirez L."/>
            <person name="Alfaro M."/>
            <person name="Sun H."/>
            <person name="Tritt A."/>
            <person name="Yoshinaga Y."/>
            <person name="Zwiers L.-H.L."/>
            <person name="Turgeon B.G."/>
            <person name="Goodwin S.B."/>
            <person name="Spatafora J.W."/>
            <person name="Crous P.W."/>
            <person name="Grigoriev I.V."/>
        </authorList>
    </citation>
    <scope>NUCLEOTIDE SEQUENCE [LARGE SCALE GENOMIC DNA]</scope>
    <source>
        <strain evidence="3 4">CBS 611.86</strain>
    </source>
</reference>
<dbReference type="AlphaFoldDB" id="A0A7C8I6N0"/>
<comment type="caution">
    <text evidence="3">The sequence shown here is derived from an EMBL/GenBank/DDBJ whole genome shotgun (WGS) entry which is preliminary data.</text>
</comment>
<protein>
    <recommendedName>
        <fullName evidence="2">SsuA/THI5-like domain-containing protein</fullName>
    </recommendedName>
</protein>